<dbReference type="InterPro" id="IPR043502">
    <property type="entry name" value="DNA/RNA_pol_sf"/>
</dbReference>
<keyword evidence="2" id="KW-1185">Reference proteome</keyword>
<accession>K9Y2Z5</accession>
<dbReference type="EMBL" id="CP003657">
    <property type="protein sequence ID" value="AFZ38407.1"/>
    <property type="molecule type" value="Genomic_DNA"/>
</dbReference>
<name>K9Y2Z5_STAC7</name>
<dbReference type="PATRIC" id="fig|111780.3.peg.5159"/>
<reference evidence="2" key="1">
    <citation type="journal article" date="2013" name="Proc. Natl. Acad. Sci. U.S.A.">
        <title>Improving the coverage of the cyanobacterial phylum using diversity-driven genome sequencing.</title>
        <authorList>
            <person name="Shih P.M."/>
            <person name="Wu D."/>
            <person name="Latifi A."/>
            <person name="Axen S.D."/>
            <person name="Fewer D.P."/>
            <person name="Talla E."/>
            <person name="Calteau A."/>
            <person name="Cai F."/>
            <person name="Tandeau de Marsac N."/>
            <person name="Rippka R."/>
            <person name="Herdman M."/>
            <person name="Sivonen K."/>
            <person name="Coursin T."/>
            <person name="Laurent T."/>
            <person name="Goodwin L."/>
            <person name="Nolan M."/>
            <person name="Davenport K.W."/>
            <person name="Han C.S."/>
            <person name="Rubin E.M."/>
            <person name="Eisen J.A."/>
            <person name="Woyke T."/>
            <person name="Gugger M."/>
            <person name="Kerfeld C.A."/>
        </authorList>
    </citation>
    <scope>NUCLEOTIDE SEQUENCE [LARGE SCALE GENOMIC DNA]</scope>
    <source>
        <strain evidence="2">ATCC 29371 / PCC 7437</strain>
        <plasmid evidence="2">Plasmid pSTA7437.04</plasmid>
    </source>
</reference>
<protein>
    <recommendedName>
        <fullName evidence="3">DNA-directed DNA polymerase</fullName>
    </recommendedName>
</protein>
<organism evidence="1 2">
    <name type="scientific">Stanieria cyanosphaera (strain ATCC 29371 / PCC 7437)</name>
    <dbReference type="NCBI Taxonomy" id="111780"/>
    <lineage>
        <taxon>Bacteria</taxon>
        <taxon>Bacillati</taxon>
        <taxon>Cyanobacteriota</taxon>
        <taxon>Cyanophyceae</taxon>
        <taxon>Pleurocapsales</taxon>
        <taxon>Dermocarpellaceae</taxon>
        <taxon>Stanieria</taxon>
    </lineage>
</organism>
<evidence type="ECO:0000313" key="1">
    <source>
        <dbReference type="EMBL" id="AFZ38407.1"/>
    </source>
</evidence>
<dbReference type="HOGENOM" id="CLU_289485_0_0_3"/>
<keyword evidence="1" id="KW-0614">Plasmid</keyword>
<evidence type="ECO:0000313" key="2">
    <source>
        <dbReference type="Proteomes" id="UP000010473"/>
    </source>
</evidence>
<dbReference type="Proteomes" id="UP000010473">
    <property type="component" value="Plasmid pSTA7437.04"/>
</dbReference>
<sequence length="1059" mass="121427">MPYAVDFKTLKADILEKPLKSSLDITFINELKIVYDTEFTNSDRLKVDSVQLYLPQINYQVGLSYQLEELNDNFNPISYPLKDLGIDAKFIDDESLRVLLAEIYNIYENSIDGLTSTHDIKITFQESLDSGLYDEILSLYNLNREQLICKRQKDKTYHLEVELPKLTIELLAFFADVDLFKIIGKNWQPVFLEASLESRRVIKTSRGLIAINPLWIDGKLYEIGIRLRDAMNRFPVLSGRGLDNQCKVYQAETTKINIETEELATKLGLKSTSDIKANMSLLRKFDPVLFALYGCTDVLATDKLSEKHQELLDNIRGNFGLDTVEVKDTTGSNVAKFINDLYHKHFNPDNDKDRTKTIQKYKALGQAKSIQNAELNDFGIQPLRTVGGLLYTRCQRYPYIKGLLGDLDMSSCYATRLCSLTIFLGQPVITTYKEKKYKPTLREWLKFIKKNSPRDGWIVRVSGKLTEAINTIILSDLDFKPKQVKFKTVFDIDPGRKSINLFNAFKVSNKEAESTLLTKEIKFGLINADLWDCIKLLPKIWIDEYLDLLVDCAVFVPNEMICQSVDELEARKPFYPQEPIYESTNDKGCKINIKHYCQDNLCLAFPIGDYYQKLKSERSAYKKQGNPIQEVYKLFLNSGYGALACENLPVNNLLAANQITASPRATAWLMINALNGFQVITDGCTFNWKSVPVGLKFKDIIENNPDYLLDYQPAIESRLAKTEINQDWVEANFIQHLHDFYDVGKSHVPSNRYGYELKDELFKDNLGNDVKTTLFTEFYNTGSGNYCKGLDGQHILIDGTEYDFSEEFKKVKARSFKGSDSNLLNWYLDCLKNGYREPVIYSENQIIKFGEGNREAIKFLESGIDRLAHPMGFSRKVFKIMKLITRSQFLFQNEKQLRNFERVNQLGKLDNLSKNFLTYSFWKKIKLEDLEPYGVTELISSINYYNFAKAHTVGVGFELLAVNNSNSKSQTSIESVRNLITDSIKKGNEEFNSSLNLDRHLDSGNKFKLLFAALIVLRANEEYRLKTNLIESANEPTIVAVTPENICRFSELLSTPEFS</sequence>
<evidence type="ECO:0008006" key="3">
    <source>
        <dbReference type="Google" id="ProtNLM"/>
    </source>
</evidence>
<geneLocation type="plasmid" evidence="1 2">
    <name>pSTA7437.04</name>
</geneLocation>
<dbReference type="SUPFAM" id="SSF56672">
    <property type="entry name" value="DNA/RNA polymerases"/>
    <property type="match status" value="1"/>
</dbReference>
<proteinExistence type="predicted"/>
<gene>
    <name evidence="1" type="ordered locus">Sta7437_4987</name>
</gene>
<dbReference type="RefSeq" id="WP_015328698.1">
    <property type="nucleotide sequence ID" value="NC_020052.1"/>
</dbReference>
<dbReference type="AlphaFoldDB" id="K9Y2Z5"/>
<dbReference type="KEGG" id="scs:Sta7437_4987"/>
<dbReference type="OrthoDB" id="499598at2"/>